<reference evidence="1" key="1">
    <citation type="submission" date="2018-05" db="EMBL/GenBank/DDBJ databases">
        <authorList>
            <person name="Lanie J.A."/>
            <person name="Ng W.-L."/>
            <person name="Kazmierczak K.M."/>
            <person name="Andrzejewski T.M."/>
            <person name="Davidsen T.M."/>
            <person name="Wayne K.J."/>
            <person name="Tettelin H."/>
            <person name="Glass J.I."/>
            <person name="Rusch D."/>
            <person name="Podicherti R."/>
            <person name="Tsui H.-C.T."/>
            <person name="Winkler M.E."/>
        </authorList>
    </citation>
    <scope>NUCLEOTIDE SEQUENCE</scope>
</reference>
<organism evidence="1">
    <name type="scientific">marine metagenome</name>
    <dbReference type="NCBI Taxonomy" id="408172"/>
    <lineage>
        <taxon>unclassified sequences</taxon>
        <taxon>metagenomes</taxon>
        <taxon>ecological metagenomes</taxon>
    </lineage>
</organism>
<name>A0A382SW94_9ZZZZ</name>
<accession>A0A382SW94</accession>
<sequence length="175" mass="19360">MSINTPNEINYLNTVNFETNFVRLPNTSFSCSEVTIPSLALGMTTYQSLFSDIPIEGDKINFEQLSISFLVAEDFSNYLEIYNWLISIGFPENFEQFSLKESLAQTASTNTLRSDMSVIVHTNKSNPNFEITFKDAFPVSLGSITFASNVAALDPIAVAATFAYSGSFTINKIVT</sequence>
<proteinExistence type="predicted"/>
<evidence type="ECO:0000313" key="1">
    <source>
        <dbReference type="EMBL" id="SVD14220.1"/>
    </source>
</evidence>
<evidence type="ECO:0008006" key="2">
    <source>
        <dbReference type="Google" id="ProtNLM"/>
    </source>
</evidence>
<protein>
    <recommendedName>
        <fullName evidence="2">Tail completion and sheath stabilizer protein</fullName>
    </recommendedName>
</protein>
<dbReference type="EMBL" id="UINC01132112">
    <property type="protein sequence ID" value="SVD14220.1"/>
    <property type="molecule type" value="Genomic_DNA"/>
</dbReference>
<gene>
    <name evidence="1" type="ORF">METZ01_LOCUS367074</name>
</gene>
<dbReference type="AlphaFoldDB" id="A0A382SW94"/>